<dbReference type="InterPro" id="IPR013762">
    <property type="entry name" value="Integrase-like_cat_sf"/>
</dbReference>
<dbReference type="GO" id="GO:0003677">
    <property type="term" value="F:DNA binding"/>
    <property type="evidence" value="ECO:0007669"/>
    <property type="project" value="InterPro"/>
</dbReference>
<dbReference type="InterPro" id="IPR002104">
    <property type="entry name" value="Integrase_catalytic"/>
</dbReference>
<dbReference type="EMBL" id="PGVE01000042">
    <property type="protein sequence ID" value="PLS04781.1"/>
    <property type="molecule type" value="Genomic_DNA"/>
</dbReference>
<evidence type="ECO:0000313" key="3">
    <source>
        <dbReference type="EMBL" id="PLS04781.1"/>
    </source>
</evidence>
<accession>A0A2N5HGY5</accession>
<dbReference type="PROSITE" id="PS51898">
    <property type="entry name" value="TYR_RECOMBINASE"/>
    <property type="match status" value="1"/>
</dbReference>
<dbReference type="Pfam" id="PF00589">
    <property type="entry name" value="Phage_integrase"/>
    <property type="match status" value="1"/>
</dbReference>
<proteinExistence type="predicted"/>
<reference evidence="3 4" key="1">
    <citation type="submission" date="2017-11" db="EMBL/GenBank/DDBJ databases">
        <title>Comparitive Functional Genomics of Dry Heat Resistant strains isolated from the Viking Spacecraft.</title>
        <authorList>
            <person name="Seuylemezian A."/>
            <person name="Cooper K."/>
            <person name="Vaishampayan P."/>
        </authorList>
    </citation>
    <scope>NUCLEOTIDE SEQUENCE [LARGE SCALE GENOMIC DNA]</scope>
    <source>
        <strain evidence="3 4">V32-6</strain>
    </source>
</reference>
<organism evidence="3 4">
    <name type="scientific">Neobacillus cucumis</name>
    <dbReference type="NCBI Taxonomy" id="1740721"/>
    <lineage>
        <taxon>Bacteria</taxon>
        <taxon>Bacillati</taxon>
        <taxon>Bacillota</taxon>
        <taxon>Bacilli</taxon>
        <taxon>Bacillales</taxon>
        <taxon>Bacillaceae</taxon>
        <taxon>Neobacillus</taxon>
    </lineage>
</organism>
<dbReference type="OrthoDB" id="107900at2"/>
<gene>
    <name evidence="3" type="ORF">CVD27_11025</name>
</gene>
<dbReference type="AlphaFoldDB" id="A0A2N5HGY5"/>
<evidence type="ECO:0000259" key="2">
    <source>
        <dbReference type="PROSITE" id="PS51898"/>
    </source>
</evidence>
<name>A0A2N5HGY5_9BACI</name>
<keyword evidence="1" id="KW-0233">DNA recombination</keyword>
<evidence type="ECO:0000256" key="1">
    <source>
        <dbReference type="ARBA" id="ARBA00023172"/>
    </source>
</evidence>
<dbReference type="SUPFAM" id="SSF56349">
    <property type="entry name" value="DNA breaking-rejoining enzymes"/>
    <property type="match status" value="1"/>
</dbReference>
<feature type="domain" description="Tyr recombinase" evidence="2">
    <location>
        <begin position="1"/>
        <end position="112"/>
    </location>
</feature>
<dbReference type="Proteomes" id="UP000234950">
    <property type="component" value="Unassembled WGS sequence"/>
</dbReference>
<keyword evidence="4" id="KW-1185">Reference proteome</keyword>
<protein>
    <recommendedName>
        <fullName evidence="2">Tyr recombinase domain-containing protein</fullName>
    </recommendedName>
</protein>
<dbReference type="CDD" id="cd00397">
    <property type="entry name" value="DNA_BRE_C"/>
    <property type="match status" value="1"/>
</dbReference>
<dbReference type="GO" id="GO:0006310">
    <property type="term" value="P:DNA recombination"/>
    <property type="evidence" value="ECO:0007669"/>
    <property type="project" value="UniProtKB-KW"/>
</dbReference>
<sequence length="128" mass="14928">MLPLSKKTAKSLNTLIKENSIFEDTDYIFLSNYVGRIDPSWVRARIKDYGKKANITNIRVSPHTFRHTFSKYYILNGGDAFTLQRILDHSTMNMVRKYIQMNGVVRGAKISYFIFPLLDFFLHANDDK</sequence>
<dbReference type="GO" id="GO:0015074">
    <property type="term" value="P:DNA integration"/>
    <property type="evidence" value="ECO:0007669"/>
    <property type="project" value="InterPro"/>
</dbReference>
<dbReference type="Gene3D" id="1.10.443.10">
    <property type="entry name" value="Intergrase catalytic core"/>
    <property type="match status" value="1"/>
</dbReference>
<evidence type="ECO:0000313" key="4">
    <source>
        <dbReference type="Proteomes" id="UP000234950"/>
    </source>
</evidence>
<dbReference type="InterPro" id="IPR011010">
    <property type="entry name" value="DNA_brk_join_enz"/>
</dbReference>
<comment type="caution">
    <text evidence="3">The sequence shown here is derived from an EMBL/GenBank/DDBJ whole genome shotgun (WGS) entry which is preliminary data.</text>
</comment>